<dbReference type="AlphaFoldDB" id="J3PKR2"/>
<reference evidence="2" key="3">
    <citation type="submission" date="2010-09" db="EMBL/GenBank/DDBJ databases">
        <title>Annotation of Gaeumannomyces graminis var. tritici R3-111a-1.</title>
        <authorList>
            <consortium name="The Broad Institute Genome Sequencing Platform"/>
            <person name="Ma L.-J."/>
            <person name="Dead R."/>
            <person name="Young S.K."/>
            <person name="Zeng Q."/>
            <person name="Gargeya S."/>
            <person name="Fitzgerald M."/>
            <person name="Haas B."/>
            <person name="Abouelleil A."/>
            <person name="Alvarado L."/>
            <person name="Arachchi H.M."/>
            <person name="Berlin A."/>
            <person name="Brown A."/>
            <person name="Chapman S.B."/>
            <person name="Chen Z."/>
            <person name="Dunbar C."/>
            <person name="Freedman E."/>
            <person name="Gearin G."/>
            <person name="Gellesch M."/>
            <person name="Goldberg J."/>
            <person name="Griggs A."/>
            <person name="Gujja S."/>
            <person name="Heiman D."/>
            <person name="Howarth C."/>
            <person name="Larson L."/>
            <person name="Lui A."/>
            <person name="MacDonald P.J.P."/>
            <person name="Mehta T."/>
            <person name="Montmayeur A."/>
            <person name="Murphy C."/>
            <person name="Neiman D."/>
            <person name="Pearson M."/>
            <person name="Priest M."/>
            <person name="Roberts A."/>
            <person name="Saif S."/>
            <person name="Shea T."/>
            <person name="Shenoy N."/>
            <person name="Sisk P."/>
            <person name="Stolte C."/>
            <person name="Sykes S."/>
            <person name="Yandava C."/>
            <person name="Wortman J."/>
            <person name="Nusbaum C."/>
            <person name="Birren B."/>
        </authorList>
    </citation>
    <scope>NUCLEOTIDE SEQUENCE</scope>
    <source>
        <strain evidence="2">R3-111a-1</strain>
    </source>
</reference>
<sequence>MRARSAIPWTGAPPMDRGGRKRDVQPARELVAPLDDPDPPGKPAAAAKRPAPMSAGGSSGSCRSAASFRPAGRGQWHHNATQMGSSFAARGLARGRRHPGQPIAMQPCLVCFLLVLGTHGLDGRVG</sequence>
<keyword evidence="4" id="KW-1185">Reference proteome</keyword>
<reference evidence="3" key="5">
    <citation type="submission" date="2018-04" db="UniProtKB">
        <authorList>
            <consortium name="EnsemblFungi"/>
        </authorList>
    </citation>
    <scope>IDENTIFICATION</scope>
    <source>
        <strain evidence="3">R3-111a-1</strain>
    </source>
</reference>
<dbReference type="HOGENOM" id="CLU_1981722_0_0_1"/>
<feature type="region of interest" description="Disordered" evidence="1">
    <location>
        <begin position="1"/>
        <end position="82"/>
    </location>
</feature>
<accession>J3PKR2</accession>
<gene>
    <name evidence="3" type="primary">20354585</name>
    <name evidence="2" type="ORF">GGTG_14127</name>
</gene>
<protein>
    <submittedName>
        <fullName evidence="2 3">Uncharacterized protein</fullName>
    </submittedName>
</protein>
<dbReference type="VEuPathDB" id="FungiDB:GGTG_14127"/>
<reference evidence="2" key="2">
    <citation type="submission" date="2010-07" db="EMBL/GenBank/DDBJ databases">
        <authorList>
            <consortium name="The Broad Institute Genome Sequencing Platform"/>
            <consortium name="Broad Institute Genome Sequencing Center for Infectious Disease"/>
            <person name="Ma L.-J."/>
            <person name="Dead R."/>
            <person name="Young S."/>
            <person name="Zeng Q."/>
            <person name="Koehrsen M."/>
            <person name="Alvarado L."/>
            <person name="Berlin A."/>
            <person name="Chapman S.B."/>
            <person name="Chen Z."/>
            <person name="Freedman E."/>
            <person name="Gellesch M."/>
            <person name="Goldberg J."/>
            <person name="Griggs A."/>
            <person name="Gujja S."/>
            <person name="Heilman E.R."/>
            <person name="Heiman D."/>
            <person name="Hepburn T."/>
            <person name="Howarth C."/>
            <person name="Jen D."/>
            <person name="Larson L."/>
            <person name="Mehta T."/>
            <person name="Neiman D."/>
            <person name="Pearson M."/>
            <person name="Roberts A."/>
            <person name="Saif S."/>
            <person name="Shea T."/>
            <person name="Shenoy N."/>
            <person name="Sisk P."/>
            <person name="Stolte C."/>
            <person name="Sykes S."/>
            <person name="Walk T."/>
            <person name="White J."/>
            <person name="Yandava C."/>
            <person name="Haas B."/>
            <person name="Nusbaum C."/>
            <person name="Birren B."/>
        </authorList>
    </citation>
    <scope>NUCLEOTIDE SEQUENCE</scope>
    <source>
        <strain evidence="2">R3-111a-1</strain>
    </source>
</reference>
<proteinExistence type="predicted"/>
<evidence type="ECO:0000313" key="2">
    <source>
        <dbReference type="EMBL" id="EJT68294.1"/>
    </source>
</evidence>
<reference evidence="3" key="4">
    <citation type="journal article" date="2015" name="G3 (Bethesda)">
        <title>Genome sequences of three phytopathogenic species of the Magnaporthaceae family of fungi.</title>
        <authorList>
            <person name="Okagaki L.H."/>
            <person name="Nunes C.C."/>
            <person name="Sailsbery J."/>
            <person name="Clay B."/>
            <person name="Brown D."/>
            <person name="John T."/>
            <person name="Oh Y."/>
            <person name="Young N."/>
            <person name="Fitzgerald M."/>
            <person name="Haas B.J."/>
            <person name="Zeng Q."/>
            <person name="Young S."/>
            <person name="Adiconis X."/>
            <person name="Fan L."/>
            <person name="Levin J.Z."/>
            <person name="Mitchell T.K."/>
            <person name="Okubara P.A."/>
            <person name="Farman M.L."/>
            <person name="Kohn L.M."/>
            <person name="Birren B."/>
            <person name="Ma L.-J."/>
            <person name="Dean R.A."/>
        </authorList>
    </citation>
    <scope>NUCLEOTIDE SEQUENCE</scope>
    <source>
        <strain evidence="3">R3-111a-1</strain>
    </source>
</reference>
<dbReference type="EMBL" id="GL385540">
    <property type="protein sequence ID" value="EJT68294.1"/>
    <property type="molecule type" value="Genomic_DNA"/>
</dbReference>
<dbReference type="RefSeq" id="XP_009230319.1">
    <property type="nucleotide sequence ID" value="XM_009232055.1"/>
</dbReference>
<evidence type="ECO:0000313" key="3">
    <source>
        <dbReference type="EnsemblFungi" id="EJT68294"/>
    </source>
</evidence>
<feature type="compositionally biased region" description="Basic and acidic residues" evidence="1">
    <location>
        <begin position="17"/>
        <end position="26"/>
    </location>
</feature>
<evidence type="ECO:0000313" key="4">
    <source>
        <dbReference type="Proteomes" id="UP000006039"/>
    </source>
</evidence>
<organism evidence="2">
    <name type="scientific">Gaeumannomyces tritici (strain R3-111a-1)</name>
    <name type="common">Wheat and barley take-all root rot fungus</name>
    <name type="synonym">Gaeumannomyces graminis var. tritici</name>
    <dbReference type="NCBI Taxonomy" id="644352"/>
    <lineage>
        <taxon>Eukaryota</taxon>
        <taxon>Fungi</taxon>
        <taxon>Dikarya</taxon>
        <taxon>Ascomycota</taxon>
        <taxon>Pezizomycotina</taxon>
        <taxon>Sordariomycetes</taxon>
        <taxon>Sordariomycetidae</taxon>
        <taxon>Magnaporthales</taxon>
        <taxon>Magnaporthaceae</taxon>
        <taxon>Gaeumannomyces</taxon>
    </lineage>
</organism>
<dbReference type="GeneID" id="20354585"/>
<dbReference type="Proteomes" id="UP000006039">
    <property type="component" value="Unassembled WGS sequence"/>
</dbReference>
<name>J3PKR2_GAET3</name>
<dbReference type="EnsemblFungi" id="EJT68294">
    <property type="protein sequence ID" value="EJT68294"/>
    <property type="gene ID" value="GGTG_14127"/>
</dbReference>
<feature type="compositionally biased region" description="Low complexity" evidence="1">
    <location>
        <begin position="43"/>
        <end position="67"/>
    </location>
</feature>
<evidence type="ECO:0000256" key="1">
    <source>
        <dbReference type="SAM" id="MobiDB-lite"/>
    </source>
</evidence>
<reference evidence="4" key="1">
    <citation type="submission" date="2010-07" db="EMBL/GenBank/DDBJ databases">
        <title>The genome sequence of Gaeumannomyces graminis var. tritici strain R3-111a-1.</title>
        <authorList>
            <consortium name="The Broad Institute Genome Sequencing Platform"/>
            <person name="Ma L.-J."/>
            <person name="Dead R."/>
            <person name="Young S."/>
            <person name="Zeng Q."/>
            <person name="Koehrsen M."/>
            <person name="Alvarado L."/>
            <person name="Berlin A."/>
            <person name="Chapman S.B."/>
            <person name="Chen Z."/>
            <person name="Freedman E."/>
            <person name="Gellesch M."/>
            <person name="Goldberg J."/>
            <person name="Griggs A."/>
            <person name="Gujja S."/>
            <person name="Heilman E.R."/>
            <person name="Heiman D."/>
            <person name="Hepburn T."/>
            <person name="Howarth C."/>
            <person name="Jen D."/>
            <person name="Larson L."/>
            <person name="Mehta T."/>
            <person name="Neiman D."/>
            <person name="Pearson M."/>
            <person name="Roberts A."/>
            <person name="Saif S."/>
            <person name="Shea T."/>
            <person name="Shenoy N."/>
            <person name="Sisk P."/>
            <person name="Stolte C."/>
            <person name="Sykes S."/>
            <person name="Walk T."/>
            <person name="White J."/>
            <person name="Yandava C."/>
            <person name="Haas B."/>
            <person name="Nusbaum C."/>
            <person name="Birren B."/>
        </authorList>
    </citation>
    <scope>NUCLEOTIDE SEQUENCE [LARGE SCALE GENOMIC DNA]</scope>
    <source>
        <strain evidence="4">R3-111a-1</strain>
    </source>
</reference>